<sequence length="202" mass="22993">MPPSVKSRRILCINCNVCLNTFRRYLVHELNTRVISLLSEWISPVIITEEDYICERCNELLMSSINQQLTTSCDGAQASGSSQPGRRQVCSICGRSTLNRQSHSIVFDNPSEEQRQINALIQTKIAPRQISLSDRICHSCWMKCKRDAMRIEQVDEARRVSTTREVDLETRDSEPITSQSVHESLEVPSEVIATATDTYTWT</sequence>
<protein>
    <submittedName>
        <fullName evidence="2">(apollo) hypothetical protein</fullName>
    </submittedName>
</protein>
<gene>
    <name evidence="2" type="ORF">PAPOLLO_LOCUS14570</name>
</gene>
<reference evidence="2" key="1">
    <citation type="submission" date="2021-04" db="EMBL/GenBank/DDBJ databases">
        <authorList>
            <person name="Tunstrom K."/>
        </authorList>
    </citation>
    <scope>NUCLEOTIDE SEQUENCE</scope>
</reference>
<proteinExistence type="predicted"/>
<dbReference type="EMBL" id="CAJQZP010000978">
    <property type="protein sequence ID" value="CAG5005443.1"/>
    <property type="molecule type" value="Genomic_DNA"/>
</dbReference>
<dbReference type="AlphaFoldDB" id="A0A8S3X8Y2"/>
<evidence type="ECO:0000313" key="3">
    <source>
        <dbReference type="Proteomes" id="UP000691718"/>
    </source>
</evidence>
<accession>A0A8S3X8Y2</accession>
<dbReference type="OrthoDB" id="10046738at2759"/>
<keyword evidence="3" id="KW-1185">Reference proteome</keyword>
<name>A0A8S3X8Y2_PARAO</name>
<comment type="caution">
    <text evidence="2">The sequence shown here is derived from an EMBL/GenBank/DDBJ whole genome shotgun (WGS) entry which is preliminary data.</text>
</comment>
<organism evidence="2 3">
    <name type="scientific">Parnassius apollo</name>
    <name type="common">Apollo butterfly</name>
    <name type="synonym">Papilio apollo</name>
    <dbReference type="NCBI Taxonomy" id="110799"/>
    <lineage>
        <taxon>Eukaryota</taxon>
        <taxon>Metazoa</taxon>
        <taxon>Ecdysozoa</taxon>
        <taxon>Arthropoda</taxon>
        <taxon>Hexapoda</taxon>
        <taxon>Insecta</taxon>
        <taxon>Pterygota</taxon>
        <taxon>Neoptera</taxon>
        <taxon>Endopterygota</taxon>
        <taxon>Lepidoptera</taxon>
        <taxon>Glossata</taxon>
        <taxon>Ditrysia</taxon>
        <taxon>Papilionoidea</taxon>
        <taxon>Papilionidae</taxon>
        <taxon>Parnassiinae</taxon>
        <taxon>Parnassini</taxon>
        <taxon>Parnassius</taxon>
        <taxon>Parnassius</taxon>
    </lineage>
</organism>
<evidence type="ECO:0000256" key="1">
    <source>
        <dbReference type="SAM" id="MobiDB-lite"/>
    </source>
</evidence>
<dbReference type="Proteomes" id="UP000691718">
    <property type="component" value="Unassembled WGS sequence"/>
</dbReference>
<feature type="region of interest" description="Disordered" evidence="1">
    <location>
        <begin position="165"/>
        <end position="184"/>
    </location>
</feature>
<feature type="compositionally biased region" description="Basic and acidic residues" evidence="1">
    <location>
        <begin position="165"/>
        <end position="174"/>
    </location>
</feature>
<evidence type="ECO:0000313" key="2">
    <source>
        <dbReference type="EMBL" id="CAG5005443.1"/>
    </source>
</evidence>